<dbReference type="EMBL" id="JAGINU010000001">
    <property type="protein sequence ID" value="MBP2366243.1"/>
    <property type="molecule type" value="Genomic_DNA"/>
</dbReference>
<dbReference type="Pfam" id="PF00534">
    <property type="entry name" value="Glycos_transf_1"/>
    <property type="match status" value="1"/>
</dbReference>
<evidence type="ECO:0000259" key="4">
    <source>
        <dbReference type="Pfam" id="PF13439"/>
    </source>
</evidence>
<comment type="caution">
    <text evidence="5">The sequence shown here is derived from an EMBL/GenBank/DDBJ whole genome shotgun (WGS) entry which is preliminary data.</text>
</comment>
<dbReference type="Gene3D" id="3.40.50.2000">
    <property type="entry name" value="Glycogen Phosphorylase B"/>
    <property type="match status" value="2"/>
</dbReference>
<keyword evidence="2" id="KW-0808">Transferase</keyword>
<dbReference type="SUPFAM" id="SSF53756">
    <property type="entry name" value="UDP-Glycosyltransferase/glycogen phosphorylase"/>
    <property type="match status" value="1"/>
</dbReference>
<evidence type="ECO:0000259" key="3">
    <source>
        <dbReference type="Pfam" id="PF00534"/>
    </source>
</evidence>
<dbReference type="InterPro" id="IPR028098">
    <property type="entry name" value="Glyco_trans_4-like_N"/>
</dbReference>
<dbReference type="RefSeq" id="WP_210026264.1">
    <property type="nucleotide sequence ID" value="NZ_JAGINU010000001.1"/>
</dbReference>
<proteinExistence type="predicted"/>
<name>A0ABS4VQQ0_9PSEU</name>
<sequence length="418" mass="44791">MRVLIGADTWAPDVNGACYAARRLAAGLAERGHEVHVVAPARGIRSVGARKVGPVTEHRVGSFPVPKPPGFRLCPPPGLRQKARRILRRVRPDVVHVQSHMVLGRMLLTAAADLGIPALATTHMIPENIIPAISFLHLPPARLKKLFWWDAVRVLSRAGLVTAPTPLAASMAERNGVPGPVLPVSNGLDLSRFRPDTDGRGPAFRERHGIPLDSPLVGFVGRLDREKHVDEIVRALALLRAGAVPDARLVVVGDGEERARLHAAARTAGVEHAVTFTGRLDDDEIPDVYPALDVFVNAGTAELQSLVTLEAMATGKPIVAVDAGALPHLARQGENGWRYPHGDVAALAERLTRVLGDPEAAAVLGAASLQIAGEHSMAVTLDTYEELYRTRVRPVVPVRAFRRVPGTAAARRHVGSGR</sequence>
<accession>A0ABS4VQQ0</accession>
<keyword evidence="1" id="KW-0328">Glycosyltransferase</keyword>
<evidence type="ECO:0000313" key="5">
    <source>
        <dbReference type="EMBL" id="MBP2366243.1"/>
    </source>
</evidence>
<feature type="domain" description="Glycosyltransferase subfamily 4-like N-terminal" evidence="4">
    <location>
        <begin position="15"/>
        <end position="192"/>
    </location>
</feature>
<keyword evidence="6" id="KW-1185">Reference proteome</keyword>
<dbReference type="Proteomes" id="UP001519295">
    <property type="component" value="Unassembled WGS sequence"/>
</dbReference>
<reference evidence="5 6" key="1">
    <citation type="submission" date="2021-03" db="EMBL/GenBank/DDBJ databases">
        <title>Sequencing the genomes of 1000 actinobacteria strains.</title>
        <authorList>
            <person name="Klenk H.-P."/>
        </authorList>
    </citation>
    <scope>NUCLEOTIDE SEQUENCE [LARGE SCALE GENOMIC DNA]</scope>
    <source>
        <strain evidence="5 6">DSM 45256</strain>
    </source>
</reference>
<dbReference type="PANTHER" id="PTHR45947:SF3">
    <property type="entry name" value="SULFOQUINOVOSYL TRANSFERASE SQD2"/>
    <property type="match status" value="1"/>
</dbReference>
<gene>
    <name evidence="5" type="ORF">JOF36_001939</name>
</gene>
<evidence type="ECO:0000256" key="2">
    <source>
        <dbReference type="ARBA" id="ARBA00022679"/>
    </source>
</evidence>
<dbReference type="Pfam" id="PF13439">
    <property type="entry name" value="Glyco_transf_4"/>
    <property type="match status" value="1"/>
</dbReference>
<protein>
    <submittedName>
        <fullName evidence="5">Glycosyltransferase involved in cell wall biosynthesis</fullName>
    </submittedName>
</protein>
<evidence type="ECO:0000313" key="6">
    <source>
        <dbReference type="Proteomes" id="UP001519295"/>
    </source>
</evidence>
<feature type="domain" description="Glycosyl transferase family 1" evidence="3">
    <location>
        <begin position="204"/>
        <end position="366"/>
    </location>
</feature>
<dbReference type="InterPro" id="IPR001296">
    <property type="entry name" value="Glyco_trans_1"/>
</dbReference>
<dbReference type="InterPro" id="IPR050194">
    <property type="entry name" value="Glycosyltransferase_grp1"/>
</dbReference>
<organism evidence="5 6">
    <name type="scientific">Pseudonocardia parietis</name>
    <dbReference type="NCBI Taxonomy" id="570936"/>
    <lineage>
        <taxon>Bacteria</taxon>
        <taxon>Bacillati</taxon>
        <taxon>Actinomycetota</taxon>
        <taxon>Actinomycetes</taxon>
        <taxon>Pseudonocardiales</taxon>
        <taxon>Pseudonocardiaceae</taxon>
        <taxon>Pseudonocardia</taxon>
    </lineage>
</organism>
<evidence type="ECO:0000256" key="1">
    <source>
        <dbReference type="ARBA" id="ARBA00022676"/>
    </source>
</evidence>
<dbReference type="PANTHER" id="PTHR45947">
    <property type="entry name" value="SULFOQUINOVOSYL TRANSFERASE SQD2"/>
    <property type="match status" value="1"/>
</dbReference>